<sequence>MFAAERPTVIVLTGAPGSEEYGRLFSKWTEQWKEAAAKGGADFHHIDKPKDGTTKKAAQKLITAQTSEAKSPLWIVLIGHGTFDGKKAKFNLQGPDLEAVELANWLKDSQRPTAIINCTSSSAPFLPALSRKGRVVITATRSGFERNFSHLGGYLAAAIGKLEADFDKDGQTSLLEAWLAAARHTADFYKNENRLATEHTILDDNGDGKGTSSDWYRGLRVTEKSDEPGLLPDGLRAHQFHLIRSKEEQALTPTQRTERDRLEIEYAQLRTRKETLEGEKYYQQLEEILTKLGQIYFPQNR</sequence>
<dbReference type="EMBL" id="UINC01039034">
    <property type="protein sequence ID" value="SVB36917.1"/>
    <property type="molecule type" value="Genomic_DNA"/>
</dbReference>
<accession>A0A382DH10</accession>
<organism evidence="1">
    <name type="scientific">marine metagenome</name>
    <dbReference type="NCBI Taxonomy" id="408172"/>
    <lineage>
        <taxon>unclassified sequences</taxon>
        <taxon>metagenomes</taxon>
        <taxon>ecological metagenomes</taxon>
    </lineage>
</organism>
<evidence type="ECO:0000313" key="1">
    <source>
        <dbReference type="EMBL" id="SVB36917.1"/>
    </source>
</evidence>
<proteinExistence type="predicted"/>
<reference evidence="1" key="1">
    <citation type="submission" date="2018-05" db="EMBL/GenBank/DDBJ databases">
        <authorList>
            <person name="Lanie J.A."/>
            <person name="Ng W.-L."/>
            <person name="Kazmierczak K.M."/>
            <person name="Andrzejewski T.M."/>
            <person name="Davidsen T.M."/>
            <person name="Wayne K.J."/>
            <person name="Tettelin H."/>
            <person name="Glass J.I."/>
            <person name="Rusch D."/>
            <person name="Podicherti R."/>
            <person name="Tsui H.-C.T."/>
            <person name="Winkler M.E."/>
        </authorList>
    </citation>
    <scope>NUCLEOTIDE SEQUENCE</scope>
</reference>
<dbReference type="AlphaFoldDB" id="A0A382DH10"/>
<protein>
    <submittedName>
        <fullName evidence="1">Uncharacterized protein</fullName>
    </submittedName>
</protein>
<gene>
    <name evidence="1" type="ORF">METZ01_LOCUS189771</name>
</gene>
<name>A0A382DH10_9ZZZZ</name>